<keyword evidence="2" id="KW-1185">Reference proteome</keyword>
<evidence type="ECO:0000313" key="1">
    <source>
        <dbReference type="EMBL" id="BBO91692.1"/>
    </source>
</evidence>
<dbReference type="AlphaFoldDB" id="A0A5K8AG72"/>
<reference evidence="1 2" key="1">
    <citation type="submission" date="2019-11" db="EMBL/GenBank/DDBJ databases">
        <title>Comparative genomics of hydrocarbon-degrading Desulfosarcina strains.</title>
        <authorList>
            <person name="Watanabe M."/>
            <person name="Kojima H."/>
            <person name="Fukui M."/>
        </authorList>
    </citation>
    <scope>NUCLEOTIDE SEQUENCE [LARGE SCALE GENOMIC DNA]</scope>
    <source>
        <strain evidence="2">oXyS1</strain>
    </source>
</reference>
<gene>
    <name evidence="1" type="ORF">DSCOOX_48720</name>
</gene>
<organism evidence="1 2">
    <name type="scientific">Desulfosarcina ovata subsp. ovata</name>
    <dbReference type="NCBI Taxonomy" id="2752305"/>
    <lineage>
        <taxon>Bacteria</taxon>
        <taxon>Pseudomonadati</taxon>
        <taxon>Thermodesulfobacteriota</taxon>
        <taxon>Desulfobacteria</taxon>
        <taxon>Desulfobacterales</taxon>
        <taxon>Desulfosarcinaceae</taxon>
        <taxon>Desulfosarcina</taxon>
    </lineage>
</organism>
<dbReference type="EMBL" id="AP021879">
    <property type="protein sequence ID" value="BBO91692.1"/>
    <property type="molecule type" value="Genomic_DNA"/>
</dbReference>
<dbReference type="InterPro" id="IPR053786">
    <property type="entry name" value="LEPRxLL_CS"/>
</dbReference>
<evidence type="ECO:0000313" key="2">
    <source>
        <dbReference type="Proteomes" id="UP000422108"/>
    </source>
</evidence>
<accession>A0A5K8AG72</accession>
<dbReference type="Proteomes" id="UP000422108">
    <property type="component" value="Chromosome"/>
</dbReference>
<proteinExistence type="predicted"/>
<name>A0A5K8AG72_9BACT</name>
<dbReference type="NCBIfam" id="NF012209">
    <property type="entry name" value="LEPR-8K"/>
    <property type="match status" value="1"/>
</dbReference>
<sequence length="234" mass="25769">MLKKSKRSYFSGFGAKAKASRERAKQLSRYQVEPLEQRIFLSGDPVLGSDQAMLFQDVTDASLVFDDTSEAFDQLTGQVQAELTLQSAEQEPEFQTNGMLCDLLFYSGYVPGTVDEEGNELTDTFDSYVDYNGDGDVTLYGGSGTDDFTTGSGDDLIYTGGLYTYNHVVFADEVVEEEESTSLTDVLDSVNDIVNDALGIEEEEEEATVITFAHTESVLLPSRAPLRKLMTFPT</sequence>
<protein>
    <submittedName>
        <fullName evidence="1">Uncharacterized protein</fullName>
    </submittedName>
</protein>